<dbReference type="STRING" id="1213857.A0A484G294"/>
<feature type="disulfide bond" evidence="8">
    <location>
        <begin position="435"/>
        <end position="449"/>
    </location>
</feature>
<evidence type="ECO:0000256" key="2">
    <source>
        <dbReference type="ARBA" id="ARBA00022669"/>
    </source>
</evidence>
<evidence type="ECO:0000313" key="14">
    <source>
        <dbReference type="Proteomes" id="UP000014480"/>
    </source>
</evidence>
<dbReference type="PANTHER" id="PTHR46471:SF2">
    <property type="entry name" value="CHITIN DEACETYLASE-RELATED"/>
    <property type="match status" value="1"/>
</dbReference>
<feature type="signal peptide" evidence="10">
    <location>
        <begin position="1"/>
        <end position="19"/>
    </location>
</feature>
<feature type="domain" description="Chitin-binding type-1" evidence="11">
    <location>
        <begin position="598"/>
        <end position="643"/>
    </location>
</feature>
<feature type="disulfide bond" evidence="8">
    <location>
        <begin position="616"/>
        <end position="630"/>
    </location>
</feature>
<evidence type="ECO:0000256" key="6">
    <source>
        <dbReference type="ARBA" id="ARBA00023277"/>
    </source>
</evidence>
<accession>A0A484G294</accession>
<feature type="domain" description="Chitin-binding type-1" evidence="11">
    <location>
        <begin position="695"/>
        <end position="741"/>
    </location>
</feature>
<feature type="chain" id="PRO_5019851414" evidence="10">
    <location>
        <begin position="20"/>
        <end position="801"/>
    </location>
</feature>
<evidence type="ECO:0000256" key="9">
    <source>
        <dbReference type="SAM" id="MobiDB-lite"/>
    </source>
</evidence>
<evidence type="ECO:0000313" key="13">
    <source>
        <dbReference type="EMBL" id="TDZ24311.1"/>
    </source>
</evidence>
<dbReference type="PANTHER" id="PTHR46471">
    <property type="entry name" value="CHITIN DEACETYLASE"/>
    <property type="match status" value="1"/>
</dbReference>
<evidence type="ECO:0000256" key="1">
    <source>
        <dbReference type="ARBA" id="ARBA00001941"/>
    </source>
</evidence>
<protein>
    <submittedName>
        <fullName evidence="13">Chitin deacetylase</fullName>
    </submittedName>
</protein>
<comment type="caution">
    <text evidence="13">The sequence shown here is derived from an EMBL/GenBank/DDBJ whole genome shotgun (WGS) entry which is preliminary data.</text>
</comment>
<organism evidence="13 14">
    <name type="scientific">Colletotrichum orbiculare (strain 104-T / ATCC 96160 / CBS 514.97 / LARS 414 / MAFF 240422)</name>
    <name type="common">Cucumber anthracnose fungus</name>
    <name type="synonym">Colletotrichum lagenarium</name>
    <dbReference type="NCBI Taxonomy" id="1213857"/>
    <lineage>
        <taxon>Eukaryota</taxon>
        <taxon>Fungi</taxon>
        <taxon>Dikarya</taxon>
        <taxon>Ascomycota</taxon>
        <taxon>Pezizomycotina</taxon>
        <taxon>Sordariomycetes</taxon>
        <taxon>Hypocreomycetidae</taxon>
        <taxon>Glomerellales</taxon>
        <taxon>Glomerellaceae</taxon>
        <taxon>Colletotrichum</taxon>
        <taxon>Colletotrichum orbiculare species complex</taxon>
    </lineage>
</organism>
<feature type="compositionally biased region" description="Low complexity" evidence="9">
    <location>
        <begin position="567"/>
        <end position="587"/>
    </location>
</feature>
<feature type="disulfide bond" evidence="8">
    <location>
        <begin position="518"/>
        <end position="532"/>
    </location>
</feature>
<gene>
    <name evidence="13" type="ORF">Cob_v003202</name>
</gene>
<evidence type="ECO:0000256" key="7">
    <source>
        <dbReference type="ARBA" id="ARBA00023285"/>
    </source>
</evidence>
<proteinExistence type="predicted"/>
<dbReference type="SMART" id="SM00270">
    <property type="entry name" value="ChtBD1"/>
    <property type="match status" value="6"/>
</dbReference>
<evidence type="ECO:0000256" key="3">
    <source>
        <dbReference type="ARBA" id="ARBA00022723"/>
    </source>
</evidence>
<evidence type="ECO:0000256" key="10">
    <source>
        <dbReference type="SAM" id="SignalP"/>
    </source>
</evidence>
<feature type="domain" description="Chitin-binding type-1" evidence="11">
    <location>
        <begin position="499"/>
        <end position="545"/>
    </location>
</feature>
<reference evidence="14" key="2">
    <citation type="journal article" date="2019" name="Mol. Plant Microbe Interact.">
        <title>Genome sequence resources for four phytopathogenic fungi from the Colletotrichum orbiculare species complex.</title>
        <authorList>
            <person name="Gan P."/>
            <person name="Tsushima A."/>
            <person name="Narusaka M."/>
            <person name="Narusaka Y."/>
            <person name="Takano Y."/>
            <person name="Kubo Y."/>
            <person name="Shirasu K."/>
        </authorList>
    </citation>
    <scope>GENOME REANNOTATION</scope>
    <source>
        <strain evidence="14">104-T / ATCC 96160 / CBS 514.97 / LARS 414 / MAFF 240422</strain>
    </source>
</reference>
<keyword evidence="8" id="KW-1015">Disulfide bond</keyword>
<dbReference type="SUPFAM" id="SSF88713">
    <property type="entry name" value="Glycoside hydrolase/deacetylase"/>
    <property type="match status" value="1"/>
</dbReference>
<feature type="domain" description="NodB homology" evidence="12">
    <location>
        <begin position="162"/>
        <end position="354"/>
    </location>
</feature>
<dbReference type="PROSITE" id="PS50941">
    <property type="entry name" value="CHIT_BIND_I_2"/>
    <property type="match status" value="6"/>
</dbReference>
<dbReference type="OrthoDB" id="407355at2759"/>
<reference evidence="14" key="1">
    <citation type="journal article" date="2013" name="New Phytol.">
        <title>Comparative genomic and transcriptomic analyses reveal the hemibiotrophic stage shift of Colletotrichum fungi.</title>
        <authorList>
            <person name="Gan P."/>
            <person name="Ikeda K."/>
            <person name="Irieda H."/>
            <person name="Narusaka M."/>
            <person name="O'Connell R.J."/>
            <person name="Narusaka Y."/>
            <person name="Takano Y."/>
            <person name="Kubo Y."/>
            <person name="Shirasu K."/>
        </authorList>
    </citation>
    <scope>NUCLEOTIDE SEQUENCE [LARGE SCALE GENOMIC DNA]</scope>
    <source>
        <strain evidence="14">104-T / ATCC 96160 / CBS 514.97 / LARS 414 / MAFF 240422</strain>
    </source>
</reference>
<dbReference type="EMBL" id="AMCV02000005">
    <property type="protein sequence ID" value="TDZ24311.1"/>
    <property type="molecule type" value="Genomic_DNA"/>
</dbReference>
<dbReference type="InterPro" id="IPR002509">
    <property type="entry name" value="NODB_dom"/>
</dbReference>
<dbReference type="AlphaFoldDB" id="A0A484G294"/>
<evidence type="ECO:0000256" key="4">
    <source>
        <dbReference type="ARBA" id="ARBA00022729"/>
    </source>
</evidence>
<dbReference type="CDD" id="cd10951">
    <property type="entry name" value="CE4_ClCDA_like"/>
    <property type="match status" value="1"/>
</dbReference>
<feature type="domain" description="Chitin-binding type-1" evidence="11">
    <location>
        <begin position="751"/>
        <end position="801"/>
    </location>
</feature>
<keyword evidence="14" id="KW-1185">Reference proteome</keyword>
<keyword evidence="5" id="KW-0378">Hydrolase</keyword>
<keyword evidence="3" id="KW-0479">Metal-binding</keyword>
<dbReference type="InterPro" id="IPR036861">
    <property type="entry name" value="Endochitinase-like_sf"/>
</dbReference>
<dbReference type="Gene3D" id="3.20.20.370">
    <property type="entry name" value="Glycoside hydrolase/deacetylase"/>
    <property type="match status" value="1"/>
</dbReference>
<dbReference type="InterPro" id="IPR001002">
    <property type="entry name" value="Chitin-bd_1"/>
</dbReference>
<dbReference type="PROSITE" id="PS51677">
    <property type="entry name" value="NODB"/>
    <property type="match status" value="1"/>
</dbReference>
<keyword evidence="7" id="KW-0170">Cobalt</keyword>
<dbReference type="SMR" id="A0A484G294"/>
<feature type="domain" description="Chitin-binding type-1" evidence="11">
    <location>
        <begin position="416"/>
        <end position="462"/>
    </location>
</feature>
<feature type="disulfide bond" evidence="8">
    <location>
        <begin position="714"/>
        <end position="728"/>
    </location>
</feature>
<dbReference type="GO" id="GO:0008061">
    <property type="term" value="F:chitin binding"/>
    <property type="evidence" value="ECO:0007669"/>
    <property type="project" value="UniProtKB-UniRule"/>
</dbReference>
<dbReference type="GO" id="GO:0046872">
    <property type="term" value="F:metal ion binding"/>
    <property type="evidence" value="ECO:0007669"/>
    <property type="project" value="UniProtKB-KW"/>
</dbReference>
<dbReference type="Proteomes" id="UP000014480">
    <property type="component" value="Unassembled WGS sequence"/>
</dbReference>
<dbReference type="GO" id="GO:0005975">
    <property type="term" value="P:carbohydrate metabolic process"/>
    <property type="evidence" value="ECO:0007669"/>
    <property type="project" value="InterPro"/>
</dbReference>
<comment type="caution">
    <text evidence="8">Lacks conserved residue(s) required for the propagation of feature annotation.</text>
</comment>
<dbReference type="GO" id="GO:0016810">
    <property type="term" value="F:hydrolase activity, acting on carbon-nitrogen (but not peptide) bonds"/>
    <property type="evidence" value="ECO:0007669"/>
    <property type="project" value="InterPro"/>
</dbReference>
<dbReference type="SUPFAM" id="SSF57016">
    <property type="entry name" value="Plant lectins/antimicrobial peptides"/>
    <property type="match status" value="6"/>
</dbReference>
<feature type="region of interest" description="Disordered" evidence="9">
    <location>
        <begin position="567"/>
        <end position="592"/>
    </location>
</feature>
<name>A0A484G294_COLOR</name>
<dbReference type="InterPro" id="IPR011330">
    <property type="entry name" value="Glyco_hydro/deAcase_b/a-brl"/>
</dbReference>
<feature type="disulfide bond" evidence="8">
    <location>
        <begin position="94"/>
        <end position="106"/>
    </location>
</feature>
<evidence type="ECO:0000259" key="11">
    <source>
        <dbReference type="PROSITE" id="PS50941"/>
    </source>
</evidence>
<feature type="disulfide bond" evidence="8">
    <location>
        <begin position="99"/>
        <end position="113"/>
    </location>
</feature>
<dbReference type="CDD" id="cd11618">
    <property type="entry name" value="ChtBD1_1"/>
    <property type="match status" value="5"/>
</dbReference>
<sequence length="801" mass="81250">MHWSPLLLATLAGLEVAYAHDEPHMNIVLGRRGVDELRRKRATYESWNPPSAPMKPRDEAPERLVARQTGPAQALPSGITVGDGIQCGPGFGACTGSNCCSSAGWCGVGTDYCRAPDCQISYGPGCDGNQRPNGPDTSNDARPLLGTVPYGGLGIYACVNDGDVAITYDDGPYIYTEAMLDAFKAHGAVATWYITGNNIGKGMINVNYRSLIQRMVAEGHQIASHTWSHENLDQMTLSQRKNQMVFNEIAFTDILGFYPTYMRPPFSICGSECQKQMVDLGYHITYFDLDTQGYLHTDPSQIGVSLGIWDAAMVARSPCNASYLHIEHDIHQQIAQVLTPHILDSIVANGWKAVTVGECLADPPENWYRRANPGYNFNITAVSPAVCTSTASKTTSTRSSTSRSTASSTALAISTNAQCGGTTGLTCLGSAFGNCCSVNGWCGSTSSYCGTGCQSQFGSCGSQSSSASGSSSASAAGSSSRTGTASSAQASSTLPVSTNGECGSGNGRTCQGSGFGNCCSPYNYCGNTDGHCGTGCQSIFGTCTSSSSSGALSASSSRASSAAASSGASSSRASSASASGSRTAGSALPSSTLPVSDNGECATNGRSCIGYSGGSCCSQYNYCGSTDGHCGTGCQSGFGTCGGSVAGSSSAAAAGSSSAAAGSASASARASSASSVRASGTASASASTNTNPSTNGECGGTRGFNCLGTNFGDCCSPYNYCGNTTAHCDTGCQSGFGRCSGTGVNLKVSLDGACGNTNGNTGSETCQGSAFGNCCSAYGYCGSTTGHCGTGCQSQFGTCGN</sequence>
<feature type="disulfide bond" evidence="8">
    <location>
        <begin position="774"/>
        <end position="788"/>
    </location>
</feature>
<evidence type="ECO:0000256" key="5">
    <source>
        <dbReference type="ARBA" id="ARBA00022801"/>
    </source>
</evidence>
<keyword evidence="6" id="KW-0119">Carbohydrate metabolism</keyword>
<keyword evidence="2 8" id="KW-0147">Chitin-binding</keyword>
<feature type="domain" description="Chitin-binding type-1" evidence="11">
    <location>
        <begin position="84"/>
        <end position="128"/>
    </location>
</feature>
<dbReference type="Gene3D" id="3.30.60.10">
    <property type="entry name" value="Endochitinase-like"/>
    <property type="match status" value="6"/>
</dbReference>
<keyword evidence="4 10" id="KW-0732">Signal</keyword>
<dbReference type="PROSITE" id="PS00026">
    <property type="entry name" value="CHIT_BIND_I_1"/>
    <property type="match status" value="1"/>
</dbReference>
<dbReference type="Pfam" id="PF01522">
    <property type="entry name" value="Polysacc_deac_1"/>
    <property type="match status" value="1"/>
</dbReference>
<evidence type="ECO:0000259" key="12">
    <source>
        <dbReference type="PROSITE" id="PS51677"/>
    </source>
</evidence>
<evidence type="ECO:0000256" key="8">
    <source>
        <dbReference type="PROSITE-ProRule" id="PRU00261"/>
    </source>
</evidence>
<dbReference type="InterPro" id="IPR018371">
    <property type="entry name" value="Chitin-binding_1_CS"/>
</dbReference>
<comment type="cofactor">
    <cofactor evidence="1">
        <name>Co(2+)</name>
        <dbReference type="ChEBI" id="CHEBI:48828"/>
    </cofactor>
</comment>